<comment type="caution">
    <text evidence="1">The sequence shown here is derived from an EMBL/GenBank/DDBJ whole genome shotgun (WGS) entry which is preliminary data.</text>
</comment>
<dbReference type="RefSeq" id="WP_381526120.1">
    <property type="nucleotide sequence ID" value="NZ_JBHULN010000018.1"/>
</dbReference>
<reference evidence="2" key="1">
    <citation type="journal article" date="2019" name="Int. J. Syst. Evol. Microbiol.">
        <title>The Global Catalogue of Microorganisms (GCM) 10K type strain sequencing project: providing services to taxonomists for standard genome sequencing and annotation.</title>
        <authorList>
            <consortium name="The Broad Institute Genomics Platform"/>
            <consortium name="The Broad Institute Genome Sequencing Center for Infectious Disease"/>
            <person name="Wu L."/>
            <person name="Ma J."/>
        </authorList>
    </citation>
    <scope>NUCLEOTIDE SEQUENCE [LARGE SCALE GENOMIC DNA]</scope>
    <source>
        <strain evidence="2">KCTC 42805</strain>
    </source>
</reference>
<evidence type="ECO:0000313" key="1">
    <source>
        <dbReference type="EMBL" id="MFD2573441.1"/>
    </source>
</evidence>
<dbReference type="Proteomes" id="UP001597469">
    <property type="component" value="Unassembled WGS sequence"/>
</dbReference>
<evidence type="ECO:0000313" key="2">
    <source>
        <dbReference type="Proteomes" id="UP001597469"/>
    </source>
</evidence>
<keyword evidence="2" id="KW-1185">Reference proteome</keyword>
<sequence length="421" mass="48292">MVNEQHRPTPLDVPISFFEYNRSHERFANVPTQTTTLRRMATTAFYRQIVESIRLEPDEERQKELKKQLPGFTPAAWLRHRKRDTTFDERVRQQWPMLMGDVDKKDNPSVDMAELKKCISRLTYVLTCAYSVRGGLWFVVRLPDHQTPETLAAHFRYVQKLFSTYFGVILDSTKGGNPTHLRFVSYDPEPYINENATVMDKTYTPKPAAPYVPPRRSGNPALYAHEGFIDADELERQYGQAILSDLVGEALTHNGQVTRLFDTTTHSAEKFYLSGKTGKPSIHNYSENQTWFPVNAYAQKHGLTYAQALHELSQQYGLPTPTRQPVSEAHRDNRIRPPSAYIVTRLEDWEPGTILRPPESAIERLPVDPCDTYPADWEPAPNSMTSVTTWNSLFVQPPYSWDADSVRRFIQWAVIPAGCEG</sequence>
<protein>
    <submittedName>
        <fullName evidence="1">BT4734/BF3469 family protein</fullName>
    </submittedName>
</protein>
<name>A0ABW5MBG2_9BACT</name>
<accession>A0ABW5MBG2</accession>
<organism evidence="1 2">
    <name type="scientific">Spirosoma soli</name>
    <dbReference type="NCBI Taxonomy" id="1770529"/>
    <lineage>
        <taxon>Bacteria</taxon>
        <taxon>Pseudomonadati</taxon>
        <taxon>Bacteroidota</taxon>
        <taxon>Cytophagia</taxon>
        <taxon>Cytophagales</taxon>
        <taxon>Cytophagaceae</taxon>
        <taxon>Spirosoma</taxon>
    </lineage>
</organism>
<gene>
    <name evidence="1" type="ORF">ACFSUS_22565</name>
</gene>
<proteinExistence type="predicted"/>
<dbReference type="EMBL" id="JBHULN010000018">
    <property type="protein sequence ID" value="MFD2573441.1"/>
    <property type="molecule type" value="Genomic_DNA"/>
</dbReference>